<dbReference type="PROSITE" id="PS50902">
    <property type="entry name" value="FLAVODOXIN_LIKE"/>
    <property type="match status" value="1"/>
</dbReference>
<evidence type="ECO:0000259" key="12">
    <source>
        <dbReference type="PROSITE" id="PS51384"/>
    </source>
</evidence>
<dbReference type="InterPro" id="IPR001094">
    <property type="entry name" value="Flavdoxin-like"/>
</dbReference>
<dbReference type="GO" id="GO:0016651">
    <property type="term" value="F:oxidoreductase activity, acting on NAD(P)H"/>
    <property type="evidence" value="ECO:0007669"/>
    <property type="project" value="UniProtKB-UniRule"/>
</dbReference>
<dbReference type="InterPro" id="IPR028879">
    <property type="entry name" value="NDOR1"/>
</dbReference>
<dbReference type="SUPFAM" id="SSF52218">
    <property type="entry name" value="Flavoproteins"/>
    <property type="match status" value="1"/>
</dbReference>
<comment type="subunit">
    <text evidence="9">Interacts with DRE2; as part of the cytosolic iron-sulfur (Fe-S) protein assembly (CIA) machinery.</text>
</comment>
<dbReference type="Pfam" id="PF00667">
    <property type="entry name" value="FAD_binding_1"/>
    <property type="match status" value="1"/>
</dbReference>
<dbReference type="PANTHER" id="PTHR19384:SF10">
    <property type="entry name" value="NADPH-DEPENDENT DIFLAVIN OXIDOREDUCTASE 1"/>
    <property type="match status" value="1"/>
</dbReference>
<dbReference type="GO" id="GO:0016226">
    <property type="term" value="P:iron-sulfur cluster assembly"/>
    <property type="evidence" value="ECO:0007669"/>
    <property type="project" value="UniProtKB-UniRule"/>
</dbReference>
<gene>
    <name evidence="9" type="primary">TAH18</name>
    <name evidence="13" type="ORF">DFH94DRAFT_839247</name>
</gene>
<evidence type="ECO:0000256" key="7">
    <source>
        <dbReference type="ARBA" id="ARBA00022857"/>
    </source>
</evidence>
<name>A0A9P5MUG5_9AGAM</name>
<feature type="binding site" evidence="9">
    <location>
        <position position="348"/>
    </location>
    <ligand>
        <name>FAD</name>
        <dbReference type="ChEBI" id="CHEBI:57692"/>
    </ligand>
</feature>
<dbReference type="PRINTS" id="PR00371">
    <property type="entry name" value="FPNCR"/>
</dbReference>
<keyword evidence="14" id="KW-1185">Reference proteome</keyword>
<feature type="coiled-coil region" evidence="10">
    <location>
        <begin position="552"/>
        <end position="581"/>
    </location>
</feature>
<feature type="binding site" evidence="9">
    <location>
        <begin position="65"/>
        <end position="68"/>
    </location>
    <ligand>
        <name>FMN</name>
        <dbReference type="ChEBI" id="CHEBI:58210"/>
    </ligand>
</feature>
<feature type="binding site" evidence="9">
    <location>
        <begin position="412"/>
        <end position="415"/>
    </location>
    <ligand>
        <name>FAD</name>
        <dbReference type="ChEBI" id="CHEBI:57692"/>
    </ligand>
</feature>
<reference evidence="13" key="2">
    <citation type="journal article" date="2020" name="Nat. Commun.">
        <title>Large-scale genome sequencing of mycorrhizal fungi provides insights into the early evolution of symbiotic traits.</title>
        <authorList>
            <person name="Miyauchi S."/>
            <person name="Kiss E."/>
            <person name="Kuo A."/>
            <person name="Drula E."/>
            <person name="Kohler A."/>
            <person name="Sanchez-Garcia M."/>
            <person name="Morin E."/>
            <person name="Andreopoulos B."/>
            <person name="Barry K.W."/>
            <person name="Bonito G."/>
            <person name="Buee M."/>
            <person name="Carver A."/>
            <person name="Chen C."/>
            <person name="Cichocki N."/>
            <person name="Clum A."/>
            <person name="Culley D."/>
            <person name="Crous P.W."/>
            <person name="Fauchery L."/>
            <person name="Girlanda M."/>
            <person name="Hayes R.D."/>
            <person name="Keri Z."/>
            <person name="LaButti K."/>
            <person name="Lipzen A."/>
            <person name="Lombard V."/>
            <person name="Magnuson J."/>
            <person name="Maillard F."/>
            <person name="Murat C."/>
            <person name="Nolan M."/>
            <person name="Ohm R.A."/>
            <person name="Pangilinan J."/>
            <person name="Pereira M.F."/>
            <person name="Perotto S."/>
            <person name="Peter M."/>
            <person name="Pfister S."/>
            <person name="Riley R."/>
            <person name="Sitrit Y."/>
            <person name="Stielow J.B."/>
            <person name="Szollosi G."/>
            <person name="Zifcakova L."/>
            <person name="Stursova M."/>
            <person name="Spatafora J.W."/>
            <person name="Tedersoo L."/>
            <person name="Vaario L.M."/>
            <person name="Yamada A."/>
            <person name="Yan M."/>
            <person name="Wang P."/>
            <person name="Xu J."/>
            <person name="Bruns T."/>
            <person name="Baldrian P."/>
            <person name="Vilgalys R."/>
            <person name="Dunand C."/>
            <person name="Henrissat B."/>
            <person name="Grigoriev I.V."/>
            <person name="Hibbett D."/>
            <person name="Nagy L.G."/>
            <person name="Martin F.M."/>
        </authorList>
    </citation>
    <scope>NUCLEOTIDE SEQUENCE</scope>
    <source>
        <strain evidence="13">Prilba</strain>
    </source>
</reference>
<evidence type="ECO:0000256" key="6">
    <source>
        <dbReference type="ARBA" id="ARBA00022827"/>
    </source>
</evidence>
<dbReference type="GO" id="GO:0160246">
    <property type="term" value="F:NADPH-iron-sulfur [2Fe-2S] protein oxidoreductase activity"/>
    <property type="evidence" value="ECO:0007669"/>
    <property type="project" value="InterPro"/>
</dbReference>
<comment type="cofactor">
    <cofactor evidence="1 9">
        <name>FMN</name>
        <dbReference type="ChEBI" id="CHEBI:58210"/>
    </cofactor>
</comment>
<keyword evidence="7 9" id="KW-0521">NADP</keyword>
<feature type="binding site" evidence="9">
    <location>
        <begin position="24"/>
        <end position="29"/>
    </location>
    <ligand>
        <name>FMN</name>
        <dbReference type="ChEBI" id="CHEBI:58210"/>
    </ligand>
</feature>
<dbReference type="GO" id="GO:0005739">
    <property type="term" value="C:mitochondrion"/>
    <property type="evidence" value="ECO:0007669"/>
    <property type="project" value="UniProtKB-SubCell"/>
</dbReference>
<keyword evidence="8 9" id="KW-0560">Oxidoreductase</keyword>
<keyword evidence="6 9" id="KW-0274">FAD</keyword>
<evidence type="ECO:0000256" key="1">
    <source>
        <dbReference type="ARBA" id="ARBA00001917"/>
    </source>
</evidence>
<feature type="binding site" evidence="9">
    <location>
        <begin position="505"/>
        <end position="506"/>
    </location>
    <ligand>
        <name>NADP(+)</name>
        <dbReference type="ChEBI" id="CHEBI:58349"/>
    </ligand>
</feature>
<dbReference type="PANTHER" id="PTHR19384">
    <property type="entry name" value="NITRIC OXIDE SYNTHASE-RELATED"/>
    <property type="match status" value="1"/>
</dbReference>
<evidence type="ECO:0000256" key="4">
    <source>
        <dbReference type="ARBA" id="ARBA00022630"/>
    </source>
</evidence>
<feature type="domain" description="FAD-binding FR-type" evidence="12">
    <location>
        <begin position="203"/>
        <end position="455"/>
    </location>
</feature>
<dbReference type="InterPro" id="IPR008254">
    <property type="entry name" value="Flavodoxin/NO_synth"/>
</dbReference>
<evidence type="ECO:0000256" key="5">
    <source>
        <dbReference type="ARBA" id="ARBA00022643"/>
    </source>
</evidence>
<dbReference type="Gene3D" id="3.40.50.360">
    <property type="match status" value="1"/>
</dbReference>
<keyword evidence="3 9" id="KW-0963">Cytoplasm</keyword>
<comment type="caution">
    <text evidence="13">The sequence shown here is derived from an EMBL/GenBank/DDBJ whole genome shotgun (WGS) entry which is preliminary data.</text>
</comment>
<evidence type="ECO:0000256" key="10">
    <source>
        <dbReference type="SAM" id="Coils"/>
    </source>
</evidence>
<reference evidence="13" key="1">
    <citation type="submission" date="2019-10" db="EMBL/GenBank/DDBJ databases">
        <authorList>
            <consortium name="DOE Joint Genome Institute"/>
            <person name="Kuo A."/>
            <person name="Miyauchi S."/>
            <person name="Kiss E."/>
            <person name="Drula E."/>
            <person name="Kohler A."/>
            <person name="Sanchez-Garcia M."/>
            <person name="Andreopoulos B."/>
            <person name="Barry K.W."/>
            <person name="Bonito G."/>
            <person name="Buee M."/>
            <person name="Carver A."/>
            <person name="Chen C."/>
            <person name="Cichocki N."/>
            <person name="Clum A."/>
            <person name="Culley D."/>
            <person name="Crous P.W."/>
            <person name="Fauchery L."/>
            <person name="Girlanda M."/>
            <person name="Hayes R."/>
            <person name="Keri Z."/>
            <person name="LaButti K."/>
            <person name="Lipzen A."/>
            <person name="Lombard V."/>
            <person name="Magnuson J."/>
            <person name="Maillard F."/>
            <person name="Morin E."/>
            <person name="Murat C."/>
            <person name="Nolan M."/>
            <person name="Ohm R."/>
            <person name="Pangilinan J."/>
            <person name="Pereira M."/>
            <person name="Perotto S."/>
            <person name="Peter M."/>
            <person name="Riley R."/>
            <person name="Sitrit Y."/>
            <person name="Stielow B."/>
            <person name="Szollosi G."/>
            <person name="Zifcakova L."/>
            <person name="Stursova M."/>
            <person name="Spatafora J.W."/>
            <person name="Tedersoo L."/>
            <person name="Vaario L.-M."/>
            <person name="Yamada A."/>
            <person name="Yan M."/>
            <person name="Wang P."/>
            <person name="Xu J."/>
            <person name="Bruns T."/>
            <person name="Baldrian P."/>
            <person name="Vilgalys R."/>
            <person name="Henrissat B."/>
            <person name="Grigoriev I.V."/>
            <person name="Hibbett D."/>
            <person name="Nagy L.G."/>
            <person name="Martin F.M."/>
        </authorList>
    </citation>
    <scope>NUCLEOTIDE SEQUENCE</scope>
    <source>
        <strain evidence="13">Prilba</strain>
    </source>
</reference>
<dbReference type="InterPro" id="IPR001709">
    <property type="entry name" value="Flavoprot_Pyr_Nucl_cyt_Rdtase"/>
</dbReference>
<comment type="similarity">
    <text evidence="9">In the N-terminal section; belongs to the flavodoxin family.</text>
</comment>
<dbReference type="Pfam" id="PF00258">
    <property type="entry name" value="Flavodoxin_1"/>
    <property type="match status" value="1"/>
</dbReference>
<evidence type="ECO:0000313" key="13">
    <source>
        <dbReference type="EMBL" id="KAF8479036.1"/>
    </source>
</evidence>
<keyword evidence="4 9" id="KW-0285">Flavoprotein</keyword>
<dbReference type="Gene3D" id="1.20.990.10">
    <property type="entry name" value="NADPH-cytochrome p450 Reductase, Chain A, domain 3"/>
    <property type="match status" value="1"/>
</dbReference>
<dbReference type="InterPro" id="IPR017938">
    <property type="entry name" value="Riboflavin_synthase-like_b-brl"/>
</dbReference>
<feature type="binding site" evidence="9">
    <location>
        <position position="450"/>
    </location>
    <ligand>
        <name>NADP(+)</name>
        <dbReference type="ChEBI" id="CHEBI:58349"/>
    </ligand>
</feature>
<evidence type="ECO:0000259" key="11">
    <source>
        <dbReference type="PROSITE" id="PS50902"/>
    </source>
</evidence>
<dbReference type="PROSITE" id="PS51384">
    <property type="entry name" value="FAD_FR"/>
    <property type="match status" value="1"/>
</dbReference>
<feature type="binding site" evidence="9">
    <location>
        <position position="589"/>
    </location>
    <ligand>
        <name>FAD</name>
        <dbReference type="ChEBI" id="CHEBI:57692"/>
    </ligand>
</feature>
<evidence type="ECO:0000256" key="2">
    <source>
        <dbReference type="ARBA" id="ARBA00001974"/>
    </source>
</evidence>
<dbReference type="OrthoDB" id="1856718at2759"/>
<dbReference type="InterPro" id="IPR001433">
    <property type="entry name" value="OxRdtase_FAD/NAD-bd"/>
</dbReference>
<keyword evidence="5 9" id="KW-0288">FMN</keyword>
<comment type="similarity">
    <text evidence="9">Belongs to the NADPH-dependent diflavin oxidoreductase NDOR1 family.</text>
</comment>
<comment type="caution">
    <text evidence="9">Lacks conserved residue(s) required for the propagation of feature annotation.</text>
</comment>
<dbReference type="SUPFAM" id="SSF52343">
    <property type="entry name" value="Ferredoxin reductase-like, C-terminal NADP-linked domain"/>
    <property type="match status" value="1"/>
</dbReference>
<comment type="similarity">
    <text evidence="9">In the C-terminal section; belongs to the flavoprotein pyridine nucleotide cytochrome reductase family.</text>
</comment>
<evidence type="ECO:0000256" key="3">
    <source>
        <dbReference type="ARBA" id="ARBA00022490"/>
    </source>
</evidence>
<dbReference type="InterPro" id="IPR017927">
    <property type="entry name" value="FAD-bd_FR_type"/>
</dbReference>
<dbReference type="Gene3D" id="3.40.50.80">
    <property type="entry name" value="Nucleotide-binding domain of ferredoxin-NADP reductase (FNR) module"/>
    <property type="match status" value="1"/>
</dbReference>
<evidence type="ECO:0000256" key="9">
    <source>
        <dbReference type="HAMAP-Rule" id="MF_03178"/>
    </source>
</evidence>
<comment type="catalytic activity">
    <reaction evidence="9">
        <text>2 oxidized [2Fe-2S]-[protein] + NADPH = 2 reduced [2Fe-2S]-[protein] + NADP(+) + H(+)</text>
        <dbReference type="Rhea" id="RHEA:67716"/>
        <dbReference type="Rhea" id="RHEA-COMP:17327"/>
        <dbReference type="Rhea" id="RHEA-COMP:17328"/>
        <dbReference type="ChEBI" id="CHEBI:15378"/>
        <dbReference type="ChEBI" id="CHEBI:33737"/>
        <dbReference type="ChEBI" id="CHEBI:33738"/>
        <dbReference type="ChEBI" id="CHEBI:57783"/>
        <dbReference type="ChEBI" id="CHEBI:58349"/>
    </reaction>
</comment>
<feature type="binding site" evidence="9">
    <location>
        <begin position="103"/>
        <end position="112"/>
    </location>
    <ligand>
        <name>FMN</name>
        <dbReference type="ChEBI" id="CHEBI:58210"/>
    </ligand>
</feature>
<feature type="binding site" evidence="9">
    <location>
        <begin position="514"/>
        <end position="518"/>
    </location>
    <ligand>
        <name>NADP(+)</name>
        <dbReference type="ChEBI" id="CHEBI:58349"/>
    </ligand>
</feature>
<dbReference type="GO" id="GO:0010181">
    <property type="term" value="F:FMN binding"/>
    <property type="evidence" value="ECO:0007669"/>
    <property type="project" value="UniProtKB-UniRule"/>
</dbReference>
<dbReference type="InterPro" id="IPR023173">
    <property type="entry name" value="NADPH_Cyt_P450_Rdtase_alpha"/>
</dbReference>
<protein>
    <recommendedName>
        <fullName evidence="9">NADPH-dependent diflavin oxidoreductase 1</fullName>
        <ecNumber evidence="9">1.18.1.-</ecNumber>
    </recommendedName>
    <alternativeName>
        <fullName evidence="9">NADPH-dependent FMN and FAD-containing oxidoreductase</fullName>
    </alternativeName>
</protein>
<dbReference type="HAMAP" id="MF_03178">
    <property type="entry name" value="NDOR1"/>
    <property type="match status" value="1"/>
</dbReference>
<dbReference type="GO" id="GO:0005829">
    <property type="term" value="C:cytosol"/>
    <property type="evidence" value="ECO:0007669"/>
    <property type="project" value="TreeGrafter"/>
</dbReference>
<dbReference type="PRINTS" id="PR00369">
    <property type="entry name" value="FLAVODOXIN"/>
</dbReference>
<feature type="binding site" evidence="9">
    <location>
        <begin position="378"/>
        <end position="381"/>
    </location>
    <ligand>
        <name>FAD</name>
        <dbReference type="ChEBI" id="CHEBI:57692"/>
    </ligand>
</feature>
<proteinExistence type="inferred from homology"/>
<keyword evidence="10" id="KW-0175">Coiled coil</keyword>
<dbReference type="InterPro" id="IPR039261">
    <property type="entry name" value="FNR_nucleotide-bd"/>
</dbReference>
<feature type="domain" description="Flavodoxin-like" evidence="11">
    <location>
        <begin position="18"/>
        <end position="156"/>
    </location>
</feature>
<dbReference type="InterPro" id="IPR029039">
    <property type="entry name" value="Flavoprotein-like_sf"/>
</dbReference>
<sequence length="590" mass="66644">MALCPSPRHATHELSPTLTIIYATETGNAPDYAGRVAHHCRRAHFNCCVFDSEIVSESVVIYIVSTSGTGKEPRTMTPMWRSLLRSDLPHDFFEDLHYAVFGLGDSSYEKFCWPAKKLSRRLERLGATAICPRAEGDVQHTLGTDGAFDPWVSSLTDALLRLFPLPLHLSLSPAEELPTPRVILLSATLEELRDTPDPLVGDDRCHLFELVRNERITTDDWYQDVRHFQFQCWDDIAYDPGDIAVIHPGAPPIDVDTFLTTLGWSNAADDPIRIQHIFEDQSLPDHLPQVSTLRILFSRHLDIGAVPNRPFFRLLKYFATDEREREKLEEFSSPEGAGELYEYTTRVRRTILEVLNEFRSVHVPREHIFELFPPLRPREFSIASASLAHPHEIHLCVAVVDYKTKLRARRRGVCTSFLASLPIGTIGITKGLLALPPDSSTPVVCIGPGTGVAPARAVLEARVHLGMRDNTLYFGHRASGKDEHYSREWATLAEAGNLTYRVAASRDGPEGTPRVYVQDLIRQDVKRIWRLIHDRGAWVYISGSSNKMPAGVRAALVDIAREEGELEEEEARAYVARLEREERLFEECWS</sequence>
<accession>A0A9P5MUG5</accession>
<comment type="function">
    <text evidence="9">NADPH-dependent reductase which is a central component of the cytosolic iron-sulfur (Fe-S) protein assembly (CIA) machinery. Transfers electrons from NADPH via its FAD and FMN prosthetic groups to the [2Fe-2S] cluster of DRE2, another key component of the CIA machinery. In turn, this reduced cluster provides electrons for assembly of cytosolic iron-sulfur cluster proteins. Positively controls H(2)O(2)-induced cell death.</text>
</comment>
<dbReference type="Pfam" id="PF00175">
    <property type="entry name" value="NAD_binding_1"/>
    <property type="match status" value="1"/>
</dbReference>
<comment type="subcellular location">
    <subcellularLocation>
        <location evidence="9">Cytoplasm</location>
    </subcellularLocation>
    <subcellularLocation>
        <location evidence="9">Mitochondrion</location>
    </subcellularLocation>
    <text evidence="9">Relocalizes to mitochondria after H(2)O(2) exposure.</text>
</comment>
<dbReference type="AlphaFoldDB" id="A0A9P5MUG5"/>
<keyword evidence="9" id="KW-0496">Mitochondrion</keyword>
<organism evidence="13 14">
    <name type="scientific">Russula ochroleuca</name>
    <dbReference type="NCBI Taxonomy" id="152965"/>
    <lineage>
        <taxon>Eukaryota</taxon>
        <taxon>Fungi</taxon>
        <taxon>Dikarya</taxon>
        <taxon>Basidiomycota</taxon>
        <taxon>Agaricomycotina</taxon>
        <taxon>Agaricomycetes</taxon>
        <taxon>Russulales</taxon>
        <taxon>Russulaceae</taxon>
        <taxon>Russula</taxon>
    </lineage>
</organism>
<dbReference type="Proteomes" id="UP000759537">
    <property type="component" value="Unassembled WGS sequence"/>
</dbReference>
<evidence type="ECO:0000313" key="14">
    <source>
        <dbReference type="Proteomes" id="UP000759537"/>
    </source>
</evidence>
<evidence type="ECO:0000256" key="8">
    <source>
        <dbReference type="ARBA" id="ARBA00023002"/>
    </source>
</evidence>
<dbReference type="SUPFAM" id="SSF63380">
    <property type="entry name" value="Riboflavin synthase domain-like"/>
    <property type="match status" value="1"/>
</dbReference>
<dbReference type="Gene3D" id="2.40.30.10">
    <property type="entry name" value="Translation factors"/>
    <property type="match status" value="1"/>
</dbReference>
<dbReference type="EC" id="1.18.1.-" evidence="9"/>
<comment type="cofactor">
    <cofactor evidence="2 9">
        <name>FAD</name>
        <dbReference type="ChEBI" id="CHEBI:57692"/>
    </cofactor>
</comment>
<dbReference type="EMBL" id="WHVB01000010">
    <property type="protein sequence ID" value="KAF8479036.1"/>
    <property type="molecule type" value="Genomic_DNA"/>
</dbReference>
<dbReference type="GO" id="GO:0050660">
    <property type="term" value="F:flavin adenine dinucleotide binding"/>
    <property type="evidence" value="ECO:0007669"/>
    <property type="project" value="UniProtKB-UniRule"/>
</dbReference>
<dbReference type="InterPro" id="IPR003097">
    <property type="entry name" value="CysJ-like_FAD-binding"/>
</dbReference>
<dbReference type="GO" id="GO:0050661">
    <property type="term" value="F:NADP binding"/>
    <property type="evidence" value="ECO:0007669"/>
    <property type="project" value="UniProtKB-UniRule"/>
</dbReference>